<proteinExistence type="predicted"/>
<evidence type="ECO:0000259" key="1">
    <source>
        <dbReference type="Pfam" id="PF01208"/>
    </source>
</evidence>
<protein>
    <submittedName>
        <fullName evidence="2">Uroporphyrinogen decarboxylase family protein</fullName>
    </submittedName>
</protein>
<sequence length="422" mass="47397">MRSTSRERLMKTLDHKDPGKVVVDLGSSLVTGISAVALTRLREALGLEKRPVKVYEPMQVLGLVEDDVIEALGIDIVGVCSPYTCYGNKNESWQPWKVREIDVLVGEGFETRVDEEGNTYVYPQGDRSVPPSAKMPSGGYYFDNLVRQGDISHENLNGREDFKNDFACMTDEVVESIRGRVADYYENTGYGINVGNFMCGPGDAAAIPGAGQKVTKGIRSVEEWLVAHYTEPEYVHDVYDYLVEEALKTYGKLKKALGDMPQVIQVSGTDFGTQRSEFISPDMYREFYKPYHTKVNKWIHENTNWKVMYHTCGSIVNLLDDLAETGIDILNPVQCSADGMDPHMLKEKYGDRFVFWGGGVDTQKTLPFGTPDEVYDEVLERLKIFAPGGGFVFNTIHNIQAPTPTENILAMFEAIRDYNKDK</sequence>
<dbReference type="RefSeq" id="WP_079546594.1">
    <property type="nucleotide sequence ID" value="NZ_CP117826.1"/>
</dbReference>
<dbReference type="PANTHER" id="PTHR47099:SF1">
    <property type="entry name" value="METHYLCOBAMIDE:COM METHYLTRANSFERASE MTBA"/>
    <property type="match status" value="1"/>
</dbReference>
<dbReference type="SUPFAM" id="SSF51726">
    <property type="entry name" value="UROD/MetE-like"/>
    <property type="match status" value="1"/>
</dbReference>
<dbReference type="PANTHER" id="PTHR47099">
    <property type="entry name" value="METHYLCOBAMIDE:COM METHYLTRANSFERASE MTBA"/>
    <property type="match status" value="1"/>
</dbReference>
<dbReference type="GO" id="GO:0006779">
    <property type="term" value="P:porphyrin-containing compound biosynthetic process"/>
    <property type="evidence" value="ECO:0007669"/>
    <property type="project" value="InterPro"/>
</dbReference>
<dbReference type="InterPro" id="IPR000257">
    <property type="entry name" value="Uroporphyrinogen_deCOase"/>
</dbReference>
<gene>
    <name evidence="2" type="ORF">PUP29_06865</name>
</gene>
<dbReference type="InterPro" id="IPR052024">
    <property type="entry name" value="Methanogen_methyltrans"/>
</dbReference>
<dbReference type="Pfam" id="PF01208">
    <property type="entry name" value="URO-D"/>
    <property type="match status" value="1"/>
</dbReference>
<dbReference type="InterPro" id="IPR038071">
    <property type="entry name" value="UROD/MetE-like_sf"/>
</dbReference>
<organism evidence="2">
    <name type="scientific">Christensenella massiliensis</name>
    <dbReference type="NCBI Taxonomy" id="1805714"/>
    <lineage>
        <taxon>Bacteria</taxon>
        <taxon>Bacillati</taxon>
        <taxon>Bacillota</taxon>
        <taxon>Clostridia</taxon>
        <taxon>Christensenellales</taxon>
        <taxon>Christensenellaceae</taxon>
        <taxon>Christensenella</taxon>
    </lineage>
</organism>
<accession>A0AAU8A6L5</accession>
<reference evidence="2" key="1">
    <citation type="submission" date="2023-02" db="EMBL/GenBank/DDBJ databases">
        <title>Gut commensal Christensenella minuta modulates host metabolism via a new class of secondary bile acids.</title>
        <authorList>
            <person name="Liu C."/>
        </authorList>
    </citation>
    <scope>NUCLEOTIDE SEQUENCE</scope>
    <source>
        <strain evidence="2">CA70</strain>
    </source>
</reference>
<dbReference type="EMBL" id="CP117826">
    <property type="protein sequence ID" value="XCC61258.1"/>
    <property type="molecule type" value="Genomic_DNA"/>
</dbReference>
<evidence type="ECO:0000313" key="2">
    <source>
        <dbReference type="EMBL" id="XCC61258.1"/>
    </source>
</evidence>
<feature type="domain" description="Uroporphyrinogen decarboxylase (URO-D)" evidence="1">
    <location>
        <begin position="217"/>
        <end position="418"/>
    </location>
</feature>
<dbReference type="AlphaFoldDB" id="A0AAU8A6L5"/>
<dbReference type="Gene3D" id="3.20.20.210">
    <property type="match status" value="1"/>
</dbReference>
<dbReference type="GO" id="GO:0004853">
    <property type="term" value="F:uroporphyrinogen decarboxylase activity"/>
    <property type="evidence" value="ECO:0007669"/>
    <property type="project" value="InterPro"/>
</dbReference>
<name>A0AAU8A6L5_9FIRM</name>